<dbReference type="AlphaFoldDB" id="A0A183V9E8"/>
<protein>
    <submittedName>
        <fullName evidence="9">ZU5 domain-containing protein</fullName>
    </submittedName>
</protein>
<dbReference type="InterPro" id="IPR032154">
    <property type="entry name" value="Coatomer_g_Cpla"/>
</dbReference>
<dbReference type="PANTHER" id="PTHR10261:SF0">
    <property type="entry name" value="COATOMER SUBUNIT GAMMA-2"/>
    <property type="match status" value="1"/>
</dbReference>
<dbReference type="Pfam" id="PF08752">
    <property type="entry name" value="COP-gamma_platf"/>
    <property type="match status" value="1"/>
</dbReference>
<dbReference type="GO" id="GO:0006886">
    <property type="term" value="P:intracellular protein transport"/>
    <property type="evidence" value="ECO:0007669"/>
    <property type="project" value="InterPro"/>
</dbReference>
<comment type="similarity">
    <text evidence="2">Belongs to the nematode transthyretin-like family.</text>
</comment>
<dbReference type="GO" id="GO:0005198">
    <property type="term" value="F:structural molecule activity"/>
    <property type="evidence" value="ECO:0007669"/>
    <property type="project" value="InterPro"/>
</dbReference>
<dbReference type="InterPro" id="IPR001534">
    <property type="entry name" value="Transthyretin-like"/>
</dbReference>
<dbReference type="Pfam" id="PF01060">
    <property type="entry name" value="TTR-52"/>
    <property type="match status" value="1"/>
</dbReference>
<dbReference type="Pfam" id="PF16381">
    <property type="entry name" value="Coatomer_g_Cpla"/>
    <property type="match status" value="1"/>
</dbReference>
<dbReference type="InterPro" id="IPR012295">
    <property type="entry name" value="TBP_dom_sf"/>
</dbReference>
<dbReference type="InterPro" id="IPR013041">
    <property type="entry name" value="Clathrin_app_Ig-like_sf"/>
</dbReference>
<keyword evidence="5" id="KW-1133">Transmembrane helix</keyword>
<dbReference type="Gene3D" id="2.60.40.3330">
    <property type="match status" value="1"/>
</dbReference>
<dbReference type="PANTHER" id="PTHR10261">
    <property type="entry name" value="COATOMER SUBUNIT GAMMA"/>
    <property type="match status" value="1"/>
</dbReference>
<reference evidence="9" key="1">
    <citation type="submission" date="2016-06" db="UniProtKB">
        <authorList>
            <consortium name="WormBaseParasite"/>
        </authorList>
    </citation>
    <scope>IDENTIFICATION</scope>
</reference>
<dbReference type="Proteomes" id="UP000050794">
    <property type="component" value="Unassembled WGS sequence"/>
</dbReference>
<dbReference type="SUPFAM" id="SSF49348">
    <property type="entry name" value="Clathrin adaptor appendage domain"/>
    <property type="match status" value="1"/>
</dbReference>
<feature type="transmembrane region" description="Helical" evidence="5">
    <location>
        <begin position="220"/>
        <end position="246"/>
    </location>
</feature>
<dbReference type="GO" id="GO:0006891">
    <property type="term" value="P:intra-Golgi vesicle-mediated transport"/>
    <property type="evidence" value="ECO:0007669"/>
    <property type="project" value="TreeGrafter"/>
</dbReference>
<dbReference type="GO" id="GO:0005783">
    <property type="term" value="C:endoplasmic reticulum"/>
    <property type="evidence" value="ECO:0007669"/>
    <property type="project" value="TreeGrafter"/>
</dbReference>
<keyword evidence="8" id="KW-1185">Reference proteome</keyword>
<evidence type="ECO:0000256" key="4">
    <source>
        <dbReference type="ARBA" id="ARBA00022729"/>
    </source>
</evidence>
<dbReference type="InterPro" id="IPR017106">
    <property type="entry name" value="Coatomer_gsu"/>
</dbReference>
<dbReference type="SUPFAM" id="SSF55711">
    <property type="entry name" value="Subdomain of clathrin and coatomer appendage domain"/>
    <property type="match status" value="1"/>
</dbReference>
<dbReference type="Gene3D" id="2.60.40.1480">
    <property type="entry name" value="Coatomer, gamma subunit, appendage domain"/>
    <property type="match status" value="1"/>
</dbReference>
<evidence type="ECO:0000256" key="1">
    <source>
        <dbReference type="ARBA" id="ARBA00004613"/>
    </source>
</evidence>
<dbReference type="GO" id="GO:0009986">
    <property type="term" value="C:cell surface"/>
    <property type="evidence" value="ECO:0007669"/>
    <property type="project" value="InterPro"/>
</dbReference>
<dbReference type="InterPro" id="IPR038479">
    <property type="entry name" value="Transthyretin-like_sf"/>
</dbReference>
<dbReference type="InterPro" id="IPR009028">
    <property type="entry name" value="Coatomer/calthrin_app_sub_C"/>
</dbReference>
<dbReference type="GO" id="GO:0072384">
    <property type="term" value="P:organelle transport along microtubule"/>
    <property type="evidence" value="ECO:0007669"/>
    <property type="project" value="TreeGrafter"/>
</dbReference>
<evidence type="ECO:0000313" key="8">
    <source>
        <dbReference type="Proteomes" id="UP000050794"/>
    </source>
</evidence>
<dbReference type="GO" id="GO:0006888">
    <property type="term" value="P:endoplasmic reticulum to Golgi vesicle-mediated transport"/>
    <property type="evidence" value="ECO:0007669"/>
    <property type="project" value="TreeGrafter"/>
</dbReference>
<dbReference type="GO" id="GO:0030126">
    <property type="term" value="C:COPI vesicle coat"/>
    <property type="evidence" value="ECO:0007669"/>
    <property type="project" value="InterPro"/>
</dbReference>
<evidence type="ECO:0000256" key="2">
    <source>
        <dbReference type="ARBA" id="ARBA00010112"/>
    </source>
</evidence>
<dbReference type="GO" id="GO:0000139">
    <property type="term" value="C:Golgi membrane"/>
    <property type="evidence" value="ECO:0007669"/>
    <property type="project" value="TreeGrafter"/>
</dbReference>
<evidence type="ECO:0000259" key="6">
    <source>
        <dbReference type="Pfam" id="PF08752"/>
    </source>
</evidence>
<dbReference type="InterPro" id="IPR013040">
    <property type="entry name" value="Coatomer_gsu_app_Ig-like_dom"/>
</dbReference>
<keyword evidence="3" id="KW-0964">Secreted</keyword>
<comment type="subcellular location">
    <subcellularLocation>
        <location evidence="1">Secreted</location>
    </subcellularLocation>
</comment>
<dbReference type="FunFam" id="3.30.310.10:FF:000011">
    <property type="entry name" value="Coatomer subunit gamma"/>
    <property type="match status" value="1"/>
</dbReference>
<evidence type="ECO:0000256" key="5">
    <source>
        <dbReference type="SAM" id="Phobius"/>
    </source>
</evidence>
<evidence type="ECO:0000259" key="7">
    <source>
        <dbReference type="Pfam" id="PF16381"/>
    </source>
</evidence>
<keyword evidence="5" id="KW-0812">Transmembrane</keyword>
<proteinExistence type="inferred from homology"/>
<keyword evidence="4" id="KW-0732">Signal</keyword>
<dbReference type="InterPro" id="IPR037067">
    <property type="entry name" value="Coatomer_gsu_app_sf"/>
</dbReference>
<dbReference type="GO" id="GO:0005576">
    <property type="term" value="C:extracellular region"/>
    <property type="evidence" value="ECO:0007669"/>
    <property type="project" value="UniProtKB-SubCell"/>
</dbReference>
<dbReference type="WBParaSite" id="TCNE_0001736901-mRNA-1">
    <property type="protein sequence ID" value="TCNE_0001736901-mRNA-1"/>
    <property type="gene ID" value="TCNE_0001736901"/>
</dbReference>
<feature type="domain" description="Coatomer gamma subunit appendage Ig-like subdomain" evidence="6">
    <location>
        <begin position="12"/>
        <end position="112"/>
    </location>
</feature>
<accession>A0A183V9E8</accession>
<evidence type="ECO:0000256" key="3">
    <source>
        <dbReference type="ARBA" id="ARBA00022525"/>
    </source>
</evidence>
<dbReference type="GO" id="GO:0005793">
    <property type="term" value="C:endoplasmic reticulum-Golgi intermediate compartment"/>
    <property type="evidence" value="ECO:0007669"/>
    <property type="project" value="TreeGrafter"/>
</dbReference>
<organism evidence="8 9">
    <name type="scientific">Toxocara canis</name>
    <name type="common">Canine roundworm</name>
    <dbReference type="NCBI Taxonomy" id="6265"/>
    <lineage>
        <taxon>Eukaryota</taxon>
        <taxon>Metazoa</taxon>
        <taxon>Ecdysozoa</taxon>
        <taxon>Nematoda</taxon>
        <taxon>Chromadorea</taxon>
        <taxon>Rhabditida</taxon>
        <taxon>Spirurina</taxon>
        <taxon>Ascaridomorpha</taxon>
        <taxon>Ascaridoidea</taxon>
        <taxon>Toxocaridae</taxon>
        <taxon>Toxocara</taxon>
    </lineage>
</organism>
<name>A0A183V9E8_TOXCA</name>
<dbReference type="Gene3D" id="3.30.310.10">
    <property type="entry name" value="TATA-Binding Protein"/>
    <property type="match status" value="1"/>
</dbReference>
<sequence>LQIKSICDCDWFQFDCKNTLNDQLLENVSVELEPASDCTDWRVVTTIPLASLPYGKPGTTYCLVAIPPDGAVTAMFGATLKFRVRDVDPTTGEPDGDDYYDDSFVLEEVEVSVADHVHPVQRANFAAGWEQLGEDNELDETFALSTLHTLQDAVRELMKCLGMGPCERSDRVPEGKSAHTLLLAGVFRGGHDVLAKARLALDPADQTVTLNLVVRSDNEAVSAAITGAIVGVILLLIASLCVAAYASTECVWATGRVVCHKNQTLVLGTVVELFDLDGPPKGRLVYDHIDPDDKMGFTTVDNVEGYFNVEGCADDFDWLPGIKNRPEVYIRVHHYCNSPKGEFLKVLPTFRVFVPRTYDHHIRFPIELD</sequence>
<dbReference type="GO" id="GO:0009306">
    <property type="term" value="P:protein secretion"/>
    <property type="evidence" value="ECO:0007669"/>
    <property type="project" value="TreeGrafter"/>
</dbReference>
<evidence type="ECO:0000313" key="9">
    <source>
        <dbReference type="WBParaSite" id="TCNE_0001736901-mRNA-1"/>
    </source>
</evidence>
<keyword evidence="5" id="KW-0472">Membrane</keyword>
<feature type="domain" description="Coatomer subunit gamma C-terminal" evidence="7">
    <location>
        <begin position="114"/>
        <end position="228"/>
    </location>
</feature>